<dbReference type="Gene3D" id="1.20.1050.10">
    <property type="match status" value="1"/>
</dbReference>
<dbReference type="PANTHER" id="PTHR42673:SF4">
    <property type="entry name" value="MALEYLACETOACETATE ISOMERASE"/>
    <property type="match status" value="1"/>
</dbReference>
<reference evidence="2 3" key="1">
    <citation type="submission" date="2018-05" db="EMBL/GenBank/DDBJ databases">
        <title>Genomic Encyclopedia of Type Strains, Phase IV (KMG-IV): sequencing the most valuable type-strain genomes for metagenomic binning, comparative biology and taxonomic classification.</title>
        <authorList>
            <person name="Goeker M."/>
        </authorList>
    </citation>
    <scope>NUCLEOTIDE SEQUENCE [LARGE SCALE GENOMIC DNA]</scope>
    <source>
        <strain evidence="2 3">DSM 25134</strain>
    </source>
</reference>
<accession>A0A318IZQ4</accession>
<dbReference type="Pfam" id="PF13409">
    <property type="entry name" value="GST_N_2"/>
    <property type="match status" value="1"/>
</dbReference>
<dbReference type="AlphaFoldDB" id="A0A318IZQ4"/>
<dbReference type="EMBL" id="QJKC01000029">
    <property type="protein sequence ID" value="PXX39871.1"/>
    <property type="molecule type" value="Genomic_DNA"/>
</dbReference>
<keyword evidence="2" id="KW-0808">Transferase</keyword>
<dbReference type="GO" id="GO:0004364">
    <property type="term" value="F:glutathione transferase activity"/>
    <property type="evidence" value="ECO:0007669"/>
    <property type="project" value="TreeGrafter"/>
</dbReference>
<sequence>MFTLIIGNKNLSSWSLRPWLVLKMLNEPFEEKHIDLTASDCKTRILACNPAGKVPLLIDQQLRIGDSLAICEYLAECFPAAGLWPDDAATRAIARAVVAEMHAGFAALRSALPMNVCGDFPASTPGAAAQADIARITSLWENLRQQHQGNGPFLFGQFSIADAFFAPVVWRFRSYHVPLHGHAAAYAAHMQQLPAMQEWLAAAQQEEQASASGK</sequence>
<proteinExistence type="predicted"/>
<evidence type="ECO:0000259" key="1">
    <source>
        <dbReference type="PROSITE" id="PS50404"/>
    </source>
</evidence>
<dbReference type="SFLD" id="SFLDS00019">
    <property type="entry name" value="Glutathione_Transferase_(cytos"/>
    <property type="match status" value="1"/>
</dbReference>
<dbReference type="SUPFAM" id="SSF47616">
    <property type="entry name" value="GST C-terminal domain-like"/>
    <property type="match status" value="1"/>
</dbReference>
<dbReference type="PROSITE" id="PS50404">
    <property type="entry name" value="GST_NTER"/>
    <property type="match status" value="1"/>
</dbReference>
<dbReference type="Pfam" id="PF13410">
    <property type="entry name" value="GST_C_2"/>
    <property type="match status" value="1"/>
</dbReference>
<evidence type="ECO:0000313" key="2">
    <source>
        <dbReference type="EMBL" id="PXX39871.1"/>
    </source>
</evidence>
<dbReference type="CDD" id="cd03194">
    <property type="entry name" value="GST_C_3"/>
    <property type="match status" value="1"/>
</dbReference>
<gene>
    <name evidence="2" type="ORF">DFR38_12919</name>
</gene>
<dbReference type="CDD" id="cd03043">
    <property type="entry name" value="GST_N_1"/>
    <property type="match status" value="1"/>
</dbReference>
<dbReference type="InterPro" id="IPR040079">
    <property type="entry name" value="Glutathione_S-Trfase"/>
</dbReference>
<dbReference type="RefSeq" id="WP_059286354.1">
    <property type="nucleotide sequence ID" value="NZ_LNQU01000074.1"/>
</dbReference>
<protein>
    <submittedName>
        <fullName evidence="2">Glutathione S-transferase</fullName>
    </submittedName>
</protein>
<dbReference type="Proteomes" id="UP000248395">
    <property type="component" value="Unassembled WGS sequence"/>
</dbReference>
<dbReference type="SFLD" id="SFLDG00358">
    <property type="entry name" value="Main_(cytGST)"/>
    <property type="match status" value="1"/>
</dbReference>
<feature type="domain" description="GST N-terminal" evidence="1">
    <location>
        <begin position="2"/>
        <end position="82"/>
    </location>
</feature>
<dbReference type="GO" id="GO:0016034">
    <property type="term" value="F:maleylacetoacetate isomerase activity"/>
    <property type="evidence" value="ECO:0007669"/>
    <property type="project" value="TreeGrafter"/>
</dbReference>
<dbReference type="GO" id="GO:0006559">
    <property type="term" value="P:L-phenylalanine catabolic process"/>
    <property type="evidence" value="ECO:0007669"/>
    <property type="project" value="TreeGrafter"/>
</dbReference>
<dbReference type="SUPFAM" id="SSF52833">
    <property type="entry name" value="Thioredoxin-like"/>
    <property type="match status" value="1"/>
</dbReference>
<organism evidence="2 3">
    <name type="scientific">Aquitalea magnusonii</name>
    <dbReference type="NCBI Taxonomy" id="332411"/>
    <lineage>
        <taxon>Bacteria</taxon>
        <taxon>Pseudomonadati</taxon>
        <taxon>Pseudomonadota</taxon>
        <taxon>Betaproteobacteria</taxon>
        <taxon>Neisseriales</taxon>
        <taxon>Chromobacteriaceae</taxon>
        <taxon>Aquitalea</taxon>
    </lineage>
</organism>
<dbReference type="InterPro" id="IPR004045">
    <property type="entry name" value="Glutathione_S-Trfase_N"/>
</dbReference>
<name>A0A318IZQ4_9NEIS</name>
<dbReference type="InterPro" id="IPR036282">
    <property type="entry name" value="Glutathione-S-Trfase_C_sf"/>
</dbReference>
<evidence type="ECO:0000313" key="3">
    <source>
        <dbReference type="Proteomes" id="UP000248395"/>
    </source>
</evidence>
<keyword evidence="3" id="KW-1185">Reference proteome</keyword>
<dbReference type="PANTHER" id="PTHR42673">
    <property type="entry name" value="MALEYLACETOACETATE ISOMERASE"/>
    <property type="match status" value="1"/>
</dbReference>
<dbReference type="Gene3D" id="3.40.30.10">
    <property type="entry name" value="Glutaredoxin"/>
    <property type="match status" value="1"/>
</dbReference>
<dbReference type="GO" id="GO:0006749">
    <property type="term" value="P:glutathione metabolic process"/>
    <property type="evidence" value="ECO:0007669"/>
    <property type="project" value="TreeGrafter"/>
</dbReference>
<comment type="caution">
    <text evidence="2">The sequence shown here is derived from an EMBL/GenBank/DDBJ whole genome shotgun (WGS) entry which is preliminary data.</text>
</comment>
<dbReference type="InterPro" id="IPR036249">
    <property type="entry name" value="Thioredoxin-like_sf"/>
</dbReference>
<dbReference type="OrthoDB" id="9799538at2"/>